<evidence type="ECO:0000313" key="1">
    <source>
        <dbReference type="EMBL" id="KAI0524479.1"/>
    </source>
</evidence>
<organism evidence="1 2">
    <name type="scientific">Dendrobium nobile</name>
    <name type="common">Orchid</name>
    <dbReference type="NCBI Taxonomy" id="94219"/>
    <lineage>
        <taxon>Eukaryota</taxon>
        <taxon>Viridiplantae</taxon>
        <taxon>Streptophyta</taxon>
        <taxon>Embryophyta</taxon>
        <taxon>Tracheophyta</taxon>
        <taxon>Spermatophyta</taxon>
        <taxon>Magnoliopsida</taxon>
        <taxon>Liliopsida</taxon>
        <taxon>Asparagales</taxon>
        <taxon>Orchidaceae</taxon>
        <taxon>Epidendroideae</taxon>
        <taxon>Malaxideae</taxon>
        <taxon>Dendrobiinae</taxon>
        <taxon>Dendrobium</taxon>
    </lineage>
</organism>
<dbReference type="SMR" id="A0A8T3BYY8"/>
<accession>A0A8T3BYY8</accession>
<reference evidence="1" key="1">
    <citation type="journal article" date="2022" name="Front. Genet.">
        <title>Chromosome-Scale Assembly of the Dendrobium nobile Genome Provides Insights Into the Molecular Mechanism of the Biosynthesis of the Medicinal Active Ingredient of Dendrobium.</title>
        <authorList>
            <person name="Xu Q."/>
            <person name="Niu S.-C."/>
            <person name="Li K.-L."/>
            <person name="Zheng P.-J."/>
            <person name="Zhang X.-J."/>
            <person name="Jia Y."/>
            <person name="Liu Y."/>
            <person name="Niu Y.-X."/>
            <person name="Yu L.-H."/>
            <person name="Chen D.-F."/>
            <person name="Zhang G.-Q."/>
        </authorList>
    </citation>
    <scope>NUCLEOTIDE SEQUENCE</scope>
    <source>
        <tissue evidence="1">Leaf</tissue>
    </source>
</reference>
<dbReference type="EMBL" id="JAGYWB010000004">
    <property type="protein sequence ID" value="KAI0524479.1"/>
    <property type="molecule type" value="Genomic_DNA"/>
</dbReference>
<protein>
    <submittedName>
        <fullName evidence="1">Uncharacterized protein</fullName>
    </submittedName>
</protein>
<comment type="caution">
    <text evidence="1">The sequence shown here is derived from an EMBL/GenBank/DDBJ whole genome shotgun (WGS) entry which is preliminary data.</text>
</comment>
<proteinExistence type="predicted"/>
<sequence>MELEKQLTKNKKLRRVRSIMKSMKKKLVKLGKHALKIDPNLKRLEKAVQKLSRVSKTGFDTFLHLVKHAKKELQKEQLELHGAHETGSLPKNDLIGRGKEKVLVMEWLRNLSNEPRQLIFTENFLFYL</sequence>
<dbReference type="Proteomes" id="UP000829196">
    <property type="component" value="Unassembled WGS sequence"/>
</dbReference>
<keyword evidence="2" id="KW-1185">Reference proteome</keyword>
<evidence type="ECO:0000313" key="2">
    <source>
        <dbReference type="Proteomes" id="UP000829196"/>
    </source>
</evidence>
<dbReference type="AlphaFoldDB" id="A0A8T3BYY8"/>
<gene>
    <name evidence="1" type="ORF">KFK09_003849</name>
</gene>
<name>A0A8T3BYY8_DENNO</name>